<dbReference type="InterPro" id="IPR036641">
    <property type="entry name" value="HPT_dom_sf"/>
</dbReference>
<organism evidence="3 4">
    <name type="scientific">Pseudooceanicola sediminis</name>
    <dbReference type="NCBI Taxonomy" id="2211117"/>
    <lineage>
        <taxon>Bacteria</taxon>
        <taxon>Pseudomonadati</taxon>
        <taxon>Pseudomonadota</taxon>
        <taxon>Alphaproteobacteria</taxon>
        <taxon>Rhodobacterales</taxon>
        <taxon>Paracoccaceae</taxon>
        <taxon>Pseudooceanicola</taxon>
    </lineage>
</organism>
<protein>
    <submittedName>
        <fullName evidence="3">Hpt domain-containing protein</fullName>
    </submittedName>
</protein>
<proteinExistence type="predicted"/>
<evidence type="ECO:0000313" key="3">
    <source>
        <dbReference type="EMBL" id="RII40363.1"/>
    </source>
</evidence>
<dbReference type="GO" id="GO:0000160">
    <property type="term" value="P:phosphorelay signal transduction system"/>
    <property type="evidence" value="ECO:0007669"/>
    <property type="project" value="UniProtKB-KW"/>
</dbReference>
<reference evidence="3 4" key="1">
    <citation type="submission" date="2018-08" db="EMBL/GenBank/DDBJ databases">
        <title>Pseudooceanicola sediminis CY03 in the family Rhodobacteracea.</title>
        <authorList>
            <person name="Zhang Y.-J."/>
        </authorList>
    </citation>
    <scope>NUCLEOTIDE SEQUENCE [LARGE SCALE GENOMIC DNA]</scope>
    <source>
        <strain evidence="3 4">CY03</strain>
    </source>
</reference>
<accession>A0A399J4K4</accession>
<dbReference type="Gene3D" id="1.20.120.160">
    <property type="entry name" value="HPT domain"/>
    <property type="match status" value="1"/>
</dbReference>
<comment type="caution">
    <text evidence="3">The sequence shown here is derived from an EMBL/GenBank/DDBJ whole genome shotgun (WGS) entry which is preliminary data.</text>
</comment>
<dbReference type="EMBL" id="QWJJ01000002">
    <property type="protein sequence ID" value="RII40363.1"/>
    <property type="molecule type" value="Genomic_DNA"/>
</dbReference>
<name>A0A399J4K4_9RHOB</name>
<dbReference type="RefSeq" id="WP_119397603.1">
    <property type="nucleotide sequence ID" value="NZ_QWJJ01000002.1"/>
</dbReference>
<dbReference type="Pfam" id="PF01627">
    <property type="entry name" value="Hpt"/>
    <property type="match status" value="1"/>
</dbReference>
<dbReference type="AlphaFoldDB" id="A0A399J4K4"/>
<keyword evidence="4" id="KW-1185">Reference proteome</keyword>
<keyword evidence="1" id="KW-0902">Two-component regulatory system</keyword>
<dbReference type="InterPro" id="IPR008207">
    <property type="entry name" value="Sig_transdc_His_kin_Hpt_dom"/>
</dbReference>
<dbReference type="Proteomes" id="UP000265848">
    <property type="component" value="Unassembled WGS sequence"/>
</dbReference>
<evidence type="ECO:0000313" key="4">
    <source>
        <dbReference type="Proteomes" id="UP000265848"/>
    </source>
</evidence>
<dbReference type="SUPFAM" id="SSF47226">
    <property type="entry name" value="Histidine-containing phosphotransfer domain, HPT domain"/>
    <property type="match status" value="1"/>
</dbReference>
<gene>
    <name evidence="3" type="ORF">DL237_03355</name>
</gene>
<evidence type="ECO:0000256" key="1">
    <source>
        <dbReference type="ARBA" id="ARBA00023012"/>
    </source>
</evidence>
<evidence type="ECO:0000259" key="2">
    <source>
        <dbReference type="Pfam" id="PF01627"/>
    </source>
</evidence>
<sequence length="107" mass="11590">MISWGQVLELRNDVGQDGFDEVVAIFLEEFEETLNQLSVSPHLQEDMHSLKGSALTLGFNACAALCAEGERRAAQGQADTVDLDAIHLSYAESKAIFLAELPARLAA</sequence>
<dbReference type="OrthoDB" id="7867809at2"/>
<dbReference type="GO" id="GO:0004672">
    <property type="term" value="F:protein kinase activity"/>
    <property type="evidence" value="ECO:0007669"/>
    <property type="project" value="UniProtKB-ARBA"/>
</dbReference>
<feature type="domain" description="HPt" evidence="2">
    <location>
        <begin position="21"/>
        <end position="92"/>
    </location>
</feature>